<dbReference type="Proteomes" id="UP001281761">
    <property type="component" value="Unassembled WGS sequence"/>
</dbReference>
<feature type="domain" description="N-acetyltransferase" evidence="2">
    <location>
        <begin position="380"/>
        <end position="531"/>
    </location>
</feature>
<dbReference type="Pfam" id="PF19031">
    <property type="entry name" value="Intu_longin_1"/>
    <property type="match status" value="1"/>
</dbReference>
<dbReference type="InterPro" id="IPR009038">
    <property type="entry name" value="GOLD_dom"/>
</dbReference>
<evidence type="ECO:0000259" key="2">
    <source>
        <dbReference type="PROSITE" id="PS51186"/>
    </source>
</evidence>
<dbReference type="Pfam" id="PF19033">
    <property type="entry name" value="Intu_longin_3"/>
    <property type="match status" value="1"/>
</dbReference>
<dbReference type="Pfam" id="PF00583">
    <property type="entry name" value="Acetyltransf_1"/>
    <property type="match status" value="1"/>
</dbReference>
<gene>
    <name evidence="3" type="ORF">BLNAU_7599</name>
</gene>
<evidence type="ECO:0000256" key="1">
    <source>
        <dbReference type="ARBA" id="ARBA00005352"/>
    </source>
</evidence>
<dbReference type="EMBL" id="JARBJD010000046">
    <property type="protein sequence ID" value="KAK2957443.1"/>
    <property type="molecule type" value="Genomic_DNA"/>
</dbReference>
<dbReference type="InterPro" id="IPR000717">
    <property type="entry name" value="PCI_dom"/>
</dbReference>
<evidence type="ECO:0000313" key="3">
    <source>
        <dbReference type="EMBL" id="KAK2957443.1"/>
    </source>
</evidence>
<dbReference type="PANTHER" id="PTHR13056">
    <property type="entry name" value="VACUOLAR FUSION PROTEIN CCZ1 HOMOLOG-RELATED"/>
    <property type="match status" value="1"/>
</dbReference>
<comment type="similarity">
    <text evidence="1">Belongs to the CCZ1 family.</text>
</comment>
<dbReference type="InterPro" id="IPR013176">
    <property type="entry name" value="Ccz1"/>
</dbReference>
<reference evidence="3 4" key="1">
    <citation type="journal article" date="2022" name="bioRxiv">
        <title>Genomics of Preaxostyla Flagellates Illuminates Evolutionary Transitions and the Path Towards Mitochondrial Loss.</title>
        <authorList>
            <person name="Novak L.V.F."/>
            <person name="Treitli S.C."/>
            <person name="Pyrih J."/>
            <person name="Halakuc P."/>
            <person name="Pipaliya S.V."/>
            <person name="Vacek V."/>
            <person name="Brzon O."/>
            <person name="Soukal P."/>
            <person name="Eme L."/>
            <person name="Dacks J.B."/>
            <person name="Karnkowska A."/>
            <person name="Elias M."/>
            <person name="Hampl V."/>
        </authorList>
    </citation>
    <scope>NUCLEOTIDE SEQUENCE [LARGE SCALE GENOMIC DNA]</scope>
    <source>
        <strain evidence="3">NAU3</strain>
        <tissue evidence="3">Gut</tissue>
    </source>
</reference>
<dbReference type="InterPro" id="IPR043989">
    <property type="entry name" value="CCZ1/INTU/HSP4_longin_3"/>
</dbReference>
<dbReference type="InterPro" id="IPR016181">
    <property type="entry name" value="Acyl_CoA_acyltransferase"/>
</dbReference>
<evidence type="ECO:0000313" key="4">
    <source>
        <dbReference type="Proteomes" id="UP001281761"/>
    </source>
</evidence>
<organism evidence="3 4">
    <name type="scientific">Blattamonas nauphoetae</name>
    <dbReference type="NCBI Taxonomy" id="2049346"/>
    <lineage>
        <taxon>Eukaryota</taxon>
        <taxon>Metamonada</taxon>
        <taxon>Preaxostyla</taxon>
        <taxon>Oxymonadida</taxon>
        <taxon>Blattamonas</taxon>
    </lineage>
</organism>
<comment type="caution">
    <text evidence="3">The sequence shown here is derived from an EMBL/GenBank/DDBJ whole genome shotgun (WGS) entry which is preliminary data.</text>
</comment>
<dbReference type="SMART" id="SM00088">
    <property type="entry name" value="PINT"/>
    <property type="match status" value="1"/>
</dbReference>
<dbReference type="PROSITE" id="PS51186">
    <property type="entry name" value="GNAT"/>
    <property type="match status" value="1"/>
</dbReference>
<dbReference type="Pfam" id="PF01399">
    <property type="entry name" value="PCI"/>
    <property type="match status" value="1"/>
</dbReference>
<dbReference type="Gene3D" id="3.40.630.30">
    <property type="match status" value="1"/>
</dbReference>
<protein>
    <submittedName>
        <fullName evidence="3">Vacuolar fusion protein CCZ1 like protein</fullName>
    </submittedName>
</protein>
<dbReference type="SUPFAM" id="SSF55729">
    <property type="entry name" value="Acyl-CoA N-acyltransferases (Nat)"/>
    <property type="match status" value="1"/>
</dbReference>
<dbReference type="SMART" id="SM01190">
    <property type="entry name" value="EMP24_GP25L"/>
    <property type="match status" value="1"/>
</dbReference>
<accession>A0ABQ9Y164</accession>
<keyword evidence="4" id="KW-1185">Reference proteome</keyword>
<dbReference type="PANTHER" id="PTHR13056:SF0">
    <property type="entry name" value="VACUOLAR FUSION PROTEIN CCZ1 HOMOLOG-RELATED"/>
    <property type="match status" value="1"/>
</dbReference>
<dbReference type="Pfam" id="PF01105">
    <property type="entry name" value="EMP24_GP25L"/>
    <property type="match status" value="1"/>
</dbReference>
<sequence length="978" mass="111890">MEDGTDKVYAIAKRIQGGTVDECVKGINEALSHKEIFVFGELLLLPIVKGLSSDPKHKSVFHTLNLFAYGVYSDSHQTRKKKLQILTFISVCNEMKNVPYSKILEDCHIKVAKDLEQLVIDCVYAGIIKGRLDHESQLVHVDQVISRDVPMTSVASLLTQFKEFQAQLQKSDDILRTDINTMGTVKSETVIKASMYHDEEQRKLQEIQRSSVPRLGGMGGMGVSGFKFTLRQGVPQVYFQKFETGQKVDGVFVTTKGGRFGAQLTIVSPDGHEIFTSGVRSDKFSITAPQNGTYRFEFLCTGNSREYTCIFKIRGNPFGDYTRQKHLSDAEIEQKYMQVVYRFDEVIMDCGMMEIRMEERKSINEAINRNLIFWEIVQFVVLVGFCTFRISRLMSLFNKRSSSYDIDFYFEHLARWPEYCVVQENPQEQIVSYHIGKAEGVADNWHGHVTAVSVSPFYRRLHLGDSLMKYVERVSEIDDCYFVDLFVRVSNKYEVSLIKRHGEKIHDSHRSFVIGKHDPDEEKILYFYPPDTHINEQLNFCGFFDALINFSTSFSNNFGGKCESVHLEKHRYLFFEPEQNYIFVLIVKNPTVTLQILDEKVDASLPNDLPDFLLRGLLKQLYMSFKLTHGEVSRFSRNDIREFMKPFFSYHLETIDFLRLNTIDTLSGMDVSVINTPAALTAQTILSQIEASNPFISRAVIFNNSSLVFSELNMDDTHNLWMTLFGKAIKQHLPAKNQRYFTESLSILQPYLTAPAHVGFLPPIPDNTSSSQYFLKLPVVFLEDGMLRYRMLLFKHNALSFLLLIEDPPTTSPPLKPTTVRPSALSPHFAQFSFSQMEKDISNLAFSTARFFEQGIENPFEEEKLKGVRYLFINHIDLLLHNTITTQSQPSDTFLVDQFSSHESRAILHTVASIHNDLNSSDPEPREIAASLTSGHWVIGRKLCEREVICVFDSDVTSLSQASERLTSCFNGLRKAFI</sequence>
<dbReference type="InterPro" id="IPR000182">
    <property type="entry name" value="GNAT_dom"/>
</dbReference>
<name>A0ABQ9Y164_9EUKA</name>
<proteinExistence type="inferred from homology"/>
<dbReference type="InterPro" id="IPR043987">
    <property type="entry name" value="CCZ1/INTU/HSP4_longin_1"/>
</dbReference>